<keyword evidence="4" id="KW-0963">Cytoplasm</keyword>
<evidence type="ECO:0000256" key="5">
    <source>
        <dbReference type="ARBA" id="ARBA00022683"/>
    </source>
</evidence>
<sequence length="88" mass="9643">MISQQVKVQNKIGLHARPASMLVTAADKYQSQITIWNGDRSGNAKSMINLLALRVKMNDVITIQADGIDEKEAVAALTELVESKFGEE</sequence>
<evidence type="ECO:0000259" key="6">
    <source>
        <dbReference type="PROSITE" id="PS51350"/>
    </source>
</evidence>
<comment type="function">
    <text evidence="1">General (non sugar-specific) component of the phosphoenolpyruvate-dependent sugar phosphotransferase system (sugar PTS). This major carbohydrate active-transport system catalyzes the phosphorylation of incoming sugar substrates concomitantly with their translocation across the cell membrane. The phosphoryl group from phosphoenolpyruvate (PEP) is transferred to the phosphoryl carrier protein HPr by enzyme I. Phospho-HPr then transfers it to the PTS EIIA domain.</text>
</comment>
<dbReference type="PROSITE" id="PS51350">
    <property type="entry name" value="PTS_HPR_DOM"/>
    <property type="match status" value="1"/>
</dbReference>
<dbReference type="GO" id="GO:0009401">
    <property type="term" value="P:phosphoenolpyruvate-dependent sugar phosphotransferase system"/>
    <property type="evidence" value="ECO:0007669"/>
    <property type="project" value="UniProtKB-KW"/>
</dbReference>
<evidence type="ECO:0000313" key="7">
    <source>
        <dbReference type="EMBL" id="TGJ76866.1"/>
    </source>
</evidence>
<keyword evidence="5" id="KW-0598">Phosphotransferase system</keyword>
<evidence type="ECO:0000313" key="8">
    <source>
        <dbReference type="Proteomes" id="UP000297714"/>
    </source>
</evidence>
<evidence type="ECO:0000256" key="3">
    <source>
        <dbReference type="ARBA" id="ARBA00020422"/>
    </source>
</evidence>
<dbReference type="NCBIfam" id="TIGR01003">
    <property type="entry name" value="PTS_HPr_family"/>
    <property type="match status" value="1"/>
</dbReference>
<keyword evidence="7" id="KW-0808">Transferase</keyword>
<dbReference type="InterPro" id="IPR035895">
    <property type="entry name" value="HPr-like_sf"/>
</dbReference>
<dbReference type="PANTHER" id="PTHR33705">
    <property type="entry name" value="PHOSPHOCARRIER PROTEIN HPR"/>
    <property type="match status" value="1"/>
</dbReference>
<comment type="subcellular location">
    <subcellularLocation>
        <location evidence="2">Cytoplasm</location>
    </subcellularLocation>
</comment>
<dbReference type="PANTHER" id="PTHR33705:SF2">
    <property type="entry name" value="PHOSPHOCARRIER PROTEIN NPR"/>
    <property type="match status" value="1"/>
</dbReference>
<dbReference type="InterPro" id="IPR001020">
    <property type="entry name" value="PTS_HPr_His_P_site"/>
</dbReference>
<dbReference type="EMBL" id="SRMQ01000003">
    <property type="protein sequence ID" value="TGJ76866.1"/>
    <property type="molecule type" value="Genomic_DNA"/>
</dbReference>
<gene>
    <name evidence="7" type="primary">ptsH_3</name>
    <name evidence="7" type="ORF">CAGA_09360</name>
</gene>
<dbReference type="Proteomes" id="UP000297714">
    <property type="component" value="Unassembled WGS sequence"/>
</dbReference>
<dbReference type="GO" id="GO:0005737">
    <property type="term" value="C:cytoplasm"/>
    <property type="evidence" value="ECO:0007669"/>
    <property type="project" value="UniProtKB-SubCell"/>
</dbReference>
<dbReference type="PRINTS" id="PR00107">
    <property type="entry name" value="PHOSPHOCPHPR"/>
</dbReference>
<dbReference type="PROSITE" id="PS00369">
    <property type="entry name" value="PTS_HPR_HIS"/>
    <property type="match status" value="1"/>
</dbReference>
<dbReference type="CDD" id="cd00367">
    <property type="entry name" value="PTS-HPr_like"/>
    <property type="match status" value="1"/>
</dbReference>
<evidence type="ECO:0000256" key="2">
    <source>
        <dbReference type="ARBA" id="ARBA00004496"/>
    </source>
</evidence>
<accession>A0A4Z0YGT5</accession>
<name>A0A4Z0YGT5_9FIRM</name>
<evidence type="ECO:0000256" key="1">
    <source>
        <dbReference type="ARBA" id="ARBA00003681"/>
    </source>
</evidence>
<proteinExistence type="predicted"/>
<dbReference type="InterPro" id="IPR050399">
    <property type="entry name" value="HPr"/>
</dbReference>
<keyword evidence="8" id="KW-1185">Reference proteome</keyword>
<dbReference type="RefSeq" id="WP_135658287.1">
    <property type="nucleotide sequence ID" value="NZ_JAJUFJ010000007.1"/>
</dbReference>
<reference evidence="7 8" key="1">
    <citation type="submission" date="2019-04" db="EMBL/GenBank/DDBJ databases">
        <authorList>
            <person name="Poehlein A."/>
            <person name="Bengelsdorf F.R."/>
            <person name="Duerre P."/>
            <person name="Daniel R."/>
        </authorList>
    </citation>
    <scope>NUCLEOTIDE SEQUENCE [LARGE SCALE GENOMIC DNA]</scope>
    <source>
        <strain evidence="7 8">BS-1</strain>
    </source>
</reference>
<protein>
    <recommendedName>
        <fullName evidence="3">Phosphocarrier protein HPr</fullName>
    </recommendedName>
</protein>
<dbReference type="OrthoDB" id="9809047at2"/>
<dbReference type="SUPFAM" id="SSF55594">
    <property type="entry name" value="HPr-like"/>
    <property type="match status" value="1"/>
</dbReference>
<feature type="domain" description="HPr" evidence="6">
    <location>
        <begin position="1"/>
        <end position="88"/>
    </location>
</feature>
<dbReference type="Pfam" id="PF00381">
    <property type="entry name" value="PTS-HPr"/>
    <property type="match status" value="1"/>
</dbReference>
<comment type="caution">
    <text evidence="7">The sequence shown here is derived from an EMBL/GenBank/DDBJ whole genome shotgun (WGS) entry which is preliminary data.</text>
</comment>
<dbReference type="InterPro" id="IPR000032">
    <property type="entry name" value="HPr-like"/>
</dbReference>
<evidence type="ECO:0000256" key="4">
    <source>
        <dbReference type="ARBA" id="ARBA00022490"/>
    </source>
</evidence>
<dbReference type="AlphaFoldDB" id="A0A4Z0YGT5"/>
<dbReference type="GO" id="GO:0016740">
    <property type="term" value="F:transferase activity"/>
    <property type="evidence" value="ECO:0007669"/>
    <property type="project" value="UniProtKB-KW"/>
</dbReference>
<organism evidence="7 8">
    <name type="scientific">Caproiciproducens galactitolivorans</name>
    <dbReference type="NCBI Taxonomy" id="642589"/>
    <lineage>
        <taxon>Bacteria</taxon>
        <taxon>Bacillati</taxon>
        <taxon>Bacillota</taxon>
        <taxon>Clostridia</taxon>
        <taxon>Eubacteriales</taxon>
        <taxon>Acutalibacteraceae</taxon>
        <taxon>Caproiciproducens</taxon>
    </lineage>
</organism>
<dbReference type="Gene3D" id="3.30.1340.10">
    <property type="entry name" value="HPr-like"/>
    <property type="match status" value="1"/>
</dbReference>